<dbReference type="InterPro" id="IPR006286">
    <property type="entry name" value="C56_PfpI-like"/>
</dbReference>
<dbReference type="RefSeq" id="WP_326834923.1">
    <property type="nucleotide sequence ID" value="NZ_CP142149.1"/>
</dbReference>
<evidence type="ECO:0000313" key="3">
    <source>
        <dbReference type="EMBL" id="WSE32115.1"/>
    </source>
</evidence>
<dbReference type="InterPro" id="IPR029062">
    <property type="entry name" value="Class_I_gatase-like"/>
</dbReference>
<dbReference type="Pfam" id="PF01965">
    <property type="entry name" value="DJ-1_PfpI"/>
    <property type="match status" value="1"/>
</dbReference>
<accession>A0ABZ1ICE3</accession>
<dbReference type="Gene3D" id="3.40.50.880">
    <property type="match status" value="1"/>
</dbReference>
<comment type="similarity">
    <text evidence="1">Belongs to the peptidase C56 family.</text>
</comment>
<sequence>MSETVPVADIRVAVPTNEPRKGRIAILTADKVEDLEFFYPYYRFVEAGYDVDVITPSGGALTGAAGLGIQQTLAVADVAASDYLLLYVPGGYAPVELNDSPAAVDFLRTFIASDRPIGLICHGPQVLVSAGLATGRRLAAWYGVRPEIEAAGGTWIDEPVVQDGNIFTARKPGDLPVEIHRILEHLRHLEQQPA</sequence>
<dbReference type="PROSITE" id="PS51276">
    <property type="entry name" value="PEPTIDASE_C56_PFPI"/>
    <property type="match status" value="1"/>
</dbReference>
<dbReference type="InterPro" id="IPR002818">
    <property type="entry name" value="DJ-1/PfpI"/>
</dbReference>
<evidence type="ECO:0000313" key="4">
    <source>
        <dbReference type="Proteomes" id="UP001330812"/>
    </source>
</evidence>
<feature type="domain" description="DJ-1/PfpI" evidence="2">
    <location>
        <begin position="23"/>
        <end position="177"/>
    </location>
</feature>
<name>A0ABZ1ICE3_9PSEU</name>
<protein>
    <submittedName>
        <fullName evidence="3">DJ-1/PfpI family protein</fullName>
    </submittedName>
</protein>
<evidence type="ECO:0000256" key="1">
    <source>
        <dbReference type="ARBA" id="ARBA00008542"/>
    </source>
</evidence>
<proteinExistence type="inferred from homology"/>
<dbReference type="PANTHER" id="PTHR42733:SF2">
    <property type="entry name" value="DJ-1_THIJ_PFPI FAMILY PROTEIN"/>
    <property type="match status" value="1"/>
</dbReference>
<evidence type="ECO:0000259" key="2">
    <source>
        <dbReference type="Pfam" id="PF01965"/>
    </source>
</evidence>
<organism evidence="3 4">
    <name type="scientific">Amycolatopsis rhabdoformis</name>
    <dbReference type="NCBI Taxonomy" id="1448059"/>
    <lineage>
        <taxon>Bacteria</taxon>
        <taxon>Bacillati</taxon>
        <taxon>Actinomycetota</taxon>
        <taxon>Actinomycetes</taxon>
        <taxon>Pseudonocardiales</taxon>
        <taxon>Pseudonocardiaceae</taxon>
        <taxon>Amycolatopsis</taxon>
    </lineage>
</organism>
<reference evidence="3 4" key="1">
    <citation type="journal article" date="2015" name="Int. J. Syst. Evol. Microbiol.">
        <title>Amycolatopsis rhabdoformis sp. nov., an actinomycete isolated from a tropical forest soil.</title>
        <authorList>
            <person name="Souza W.R."/>
            <person name="Silva R.E."/>
            <person name="Goodfellow M."/>
            <person name="Busarakam K."/>
            <person name="Figueiro F.S."/>
            <person name="Ferreira D."/>
            <person name="Rodrigues-Filho E."/>
            <person name="Moraes L.A.B."/>
            <person name="Zucchi T.D."/>
        </authorList>
    </citation>
    <scope>NUCLEOTIDE SEQUENCE [LARGE SCALE GENOMIC DNA]</scope>
    <source>
        <strain evidence="3 4">NCIMB 14900</strain>
    </source>
</reference>
<keyword evidence="4" id="KW-1185">Reference proteome</keyword>
<dbReference type="EMBL" id="CP142149">
    <property type="protein sequence ID" value="WSE32115.1"/>
    <property type="molecule type" value="Genomic_DNA"/>
</dbReference>
<dbReference type="Proteomes" id="UP001330812">
    <property type="component" value="Chromosome"/>
</dbReference>
<dbReference type="SUPFAM" id="SSF52317">
    <property type="entry name" value="Class I glutamine amidotransferase-like"/>
    <property type="match status" value="1"/>
</dbReference>
<dbReference type="PANTHER" id="PTHR42733">
    <property type="entry name" value="DJ-1 PROTEIN"/>
    <property type="match status" value="1"/>
</dbReference>
<gene>
    <name evidence="3" type="ORF">VSH64_08340</name>
</gene>